<name>A0A6J8E2S9_MYTCO</name>
<organism evidence="2 3">
    <name type="scientific">Mytilus coruscus</name>
    <name type="common">Sea mussel</name>
    <dbReference type="NCBI Taxonomy" id="42192"/>
    <lineage>
        <taxon>Eukaryota</taxon>
        <taxon>Metazoa</taxon>
        <taxon>Spiralia</taxon>
        <taxon>Lophotrochozoa</taxon>
        <taxon>Mollusca</taxon>
        <taxon>Bivalvia</taxon>
        <taxon>Autobranchia</taxon>
        <taxon>Pteriomorphia</taxon>
        <taxon>Mytilida</taxon>
        <taxon>Mytiloidea</taxon>
        <taxon>Mytilidae</taxon>
        <taxon>Mytilinae</taxon>
        <taxon>Mytilus</taxon>
    </lineage>
</organism>
<dbReference type="OrthoDB" id="10029073at2759"/>
<dbReference type="Proteomes" id="UP000507470">
    <property type="component" value="Unassembled WGS sequence"/>
</dbReference>
<accession>A0A6J8E2S9</accession>
<gene>
    <name evidence="2" type="ORF">MCOR_46747</name>
</gene>
<sequence length="176" mass="20389">MSLKECWVIYRGKNDGVSALIYKAFRETTETHAATKQKEQSSEKSKENILIAIRPWTKTNAKDAIKVKKPDWFLTLKPVFKDVQEQRNNRWFNLYLSHFLKKLSAEYTPLMLKEKPNKEDLINMRVPVLVIAVEGDISTIHQIHSAVVRKVPVLLMKGSGKAVDFIIDYLEESRLM</sequence>
<dbReference type="Pfam" id="PF18139">
    <property type="entry name" value="LSDAT_euk"/>
    <property type="match status" value="1"/>
</dbReference>
<feature type="domain" description="TRPM SLOG" evidence="1">
    <location>
        <begin position="120"/>
        <end position="166"/>
    </location>
</feature>
<dbReference type="InterPro" id="IPR041491">
    <property type="entry name" value="TRPM_SLOG"/>
</dbReference>
<dbReference type="AlphaFoldDB" id="A0A6J8E2S9"/>
<evidence type="ECO:0000259" key="1">
    <source>
        <dbReference type="Pfam" id="PF18139"/>
    </source>
</evidence>
<dbReference type="EMBL" id="CACVKT020008264">
    <property type="protein sequence ID" value="CAC5413892.1"/>
    <property type="molecule type" value="Genomic_DNA"/>
</dbReference>
<proteinExistence type="predicted"/>
<protein>
    <recommendedName>
        <fullName evidence="1">TRPM SLOG domain-containing protein</fullName>
    </recommendedName>
</protein>
<evidence type="ECO:0000313" key="2">
    <source>
        <dbReference type="EMBL" id="CAC5413892.1"/>
    </source>
</evidence>
<reference evidence="2 3" key="1">
    <citation type="submission" date="2020-06" db="EMBL/GenBank/DDBJ databases">
        <authorList>
            <person name="Li R."/>
            <person name="Bekaert M."/>
        </authorList>
    </citation>
    <scope>NUCLEOTIDE SEQUENCE [LARGE SCALE GENOMIC DNA]</scope>
    <source>
        <strain evidence="3">wild</strain>
    </source>
</reference>
<keyword evidence="3" id="KW-1185">Reference proteome</keyword>
<evidence type="ECO:0000313" key="3">
    <source>
        <dbReference type="Proteomes" id="UP000507470"/>
    </source>
</evidence>